<accession>A0A7K1FH10</accession>
<organism evidence="2 3">
    <name type="scientific">Nakamurella alba</name>
    <dbReference type="NCBI Taxonomy" id="2665158"/>
    <lineage>
        <taxon>Bacteria</taxon>
        <taxon>Bacillati</taxon>
        <taxon>Actinomycetota</taxon>
        <taxon>Actinomycetes</taxon>
        <taxon>Nakamurellales</taxon>
        <taxon>Nakamurellaceae</taxon>
        <taxon>Nakamurella</taxon>
    </lineage>
</organism>
<reference evidence="2 3" key="1">
    <citation type="submission" date="2019-11" db="EMBL/GenBank/DDBJ databases">
        <authorList>
            <person name="Jiang L.-Q."/>
        </authorList>
    </citation>
    <scope>NUCLEOTIDE SEQUENCE [LARGE SCALE GENOMIC DNA]</scope>
    <source>
        <strain evidence="2 3">YIM 132087</strain>
    </source>
</reference>
<evidence type="ECO:0000313" key="3">
    <source>
        <dbReference type="Proteomes" id="UP000460221"/>
    </source>
</evidence>
<keyword evidence="3" id="KW-1185">Reference proteome</keyword>
<dbReference type="GO" id="GO:0017057">
    <property type="term" value="F:6-phosphogluconolactonase activity"/>
    <property type="evidence" value="ECO:0007669"/>
    <property type="project" value="TreeGrafter"/>
</dbReference>
<dbReference type="PANTHER" id="PTHR30344">
    <property type="entry name" value="6-PHOSPHOGLUCONOLACTONASE-RELATED"/>
    <property type="match status" value="1"/>
</dbReference>
<dbReference type="InterPro" id="IPR015943">
    <property type="entry name" value="WD40/YVTN_repeat-like_dom_sf"/>
</dbReference>
<comment type="caution">
    <text evidence="2">The sequence shown here is derived from an EMBL/GenBank/DDBJ whole genome shotgun (WGS) entry which is preliminary data.</text>
</comment>
<sequence>MFTIRGVRGGHRVCDWPLISPCRPARITRGRQSPAGHRASRVVEITTGRPARMTPWPAEPAEQRASRVVVITTGRPARMTPWPAAPRRAARLADSRDHHWPPGPHQALWQISPMPPAPQLIALGTYTKSTGGRGPGVRTLWWTGDPATSTFAGTAAIASPSFLCAHPSLPLIYAVGELDQGVITTIAVDNGQLSVIDEQPTGSSAPCHLAFTPDGRHLVIAGYGSGDLTVFGVNESGRLTGRTELLAHQGRGPHPIRQDAPHVHQVVAAPDGEMLACDLGNDTITGYRVQPDGTLSLRDLVNAPEGSGPRHLALSADGETAYVTAELDSGLLWYERDGQGPWVLRYRVPSTGPVTPLENNLPSHVAFTADEQYLLVANRGNDVLSVFDVGGGEPIFVGDAPTGRNPRHFSIVGDHVLVAAQDDDAITVLRLDEYGTLTPADSLDLGSPTCILPLS</sequence>
<proteinExistence type="inferred from homology"/>
<comment type="similarity">
    <text evidence="1">Belongs to the cycloisomerase 2 family.</text>
</comment>
<dbReference type="EMBL" id="WLYK01000001">
    <property type="protein sequence ID" value="MTD12573.1"/>
    <property type="molecule type" value="Genomic_DNA"/>
</dbReference>
<dbReference type="AlphaFoldDB" id="A0A7K1FH10"/>
<dbReference type="InterPro" id="IPR050282">
    <property type="entry name" value="Cycloisomerase_2"/>
</dbReference>
<protein>
    <submittedName>
        <fullName evidence="2">Beta-propeller fold lactonase family protein</fullName>
    </submittedName>
</protein>
<dbReference type="Gene3D" id="2.130.10.10">
    <property type="entry name" value="YVTN repeat-like/Quinoprotein amine dehydrogenase"/>
    <property type="match status" value="1"/>
</dbReference>
<dbReference type="Pfam" id="PF10282">
    <property type="entry name" value="Lactonase"/>
    <property type="match status" value="1"/>
</dbReference>
<name>A0A7K1FH10_9ACTN</name>
<dbReference type="SUPFAM" id="SSF50974">
    <property type="entry name" value="Nitrous oxide reductase, N-terminal domain"/>
    <property type="match status" value="1"/>
</dbReference>
<evidence type="ECO:0000313" key="2">
    <source>
        <dbReference type="EMBL" id="MTD12573.1"/>
    </source>
</evidence>
<dbReference type="PANTHER" id="PTHR30344:SF1">
    <property type="entry name" value="6-PHOSPHOGLUCONOLACTONASE"/>
    <property type="match status" value="1"/>
</dbReference>
<dbReference type="InterPro" id="IPR019405">
    <property type="entry name" value="Lactonase_7-beta_prop"/>
</dbReference>
<dbReference type="InterPro" id="IPR011045">
    <property type="entry name" value="N2O_reductase_N"/>
</dbReference>
<dbReference type="Proteomes" id="UP000460221">
    <property type="component" value="Unassembled WGS sequence"/>
</dbReference>
<gene>
    <name evidence="2" type="ORF">GIS00_01265</name>
</gene>
<evidence type="ECO:0000256" key="1">
    <source>
        <dbReference type="ARBA" id="ARBA00005564"/>
    </source>
</evidence>